<keyword evidence="2" id="KW-0732">Signal</keyword>
<organism evidence="3 4">
    <name type="scientific">Drosophila albomicans</name>
    <name type="common">Fruit fly</name>
    <dbReference type="NCBI Taxonomy" id="7291"/>
    <lineage>
        <taxon>Eukaryota</taxon>
        <taxon>Metazoa</taxon>
        <taxon>Ecdysozoa</taxon>
        <taxon>Arthropoda</taxon>
        <taxon>Hexapoda</taxon>
        <taxon>Insecta</taxon>
        <taxon>Pterygota</taxon>
        <taxon>Neoptera</taxon>
        <taxon>Endopterygota</taxon>
        <taxon>Diptera</taxon>
        <taxon>Brachycera</taxon>
        <taxon>Muscomorpha</taxon>
        <taxon>Ephydroidea</taxon>
        <taxon>Drosophilidae</taxon>
        <taxon>Drosophila</taxon>
    </lineage>
</organism>
<proteinExistence type="predicted"/>
<sequence>MHSICLLLLVICLGASCHAIRVEWGTNTGPIVPPPPRTTPTPPRLPYREPAPVWEDQSDDIPNPQPYVYVLPPPSRPRTWIIPAGPYAPPNYNNLPPKRGNYGELLTPYSTPADAVEGTVAVPGLAAQYVPGVGIKYTAIVPSKQQGKYNAKTKKYKAYEKAKYAPWNYLQLLPVEEKPLDWQAPEELPPQSLSSSTTTAEPSSSSSSPTATNSETTTLATSSTTTATATSTTTSTTTTTTPKPTATAKLAHEKSAYLKKHNKLKKLLEKMQAQNNSAQTMLSSS</sequence>
<dbReference type="AlphaFoldDB" id="A0A6P8X916"/>
<feature type="compositionally biased region" description="Low complexity" evidence="1">
    <location>
        <begin position="194"/>
        <end position="249"/>
    </location>
</feature>
<dbReference type="RefSeq" id="XP_034107795.1">
    <property type="nucleotide sequence ID" value="XM_034251904.2"/>
</dbReference>
<dbReference type="Proteomes" id="UP000515160">
    <property type="component" value="Chromosome 3"/>
</dbReference>
<feature type="region of interest" description="Disordered" evidence="1">
    <location>
        <begin position="185"/>
        <end position="255"/>
    </location>
</feature>
<reference evidence="4" key="1">
    <citation type="submission" date="2025-08" db="UniProtKB">
        <authorList>
            <consortium name="RefSeq"/>
        </authorList>
    </citation>
    <scope>IDENTIFICATION</scope>
    <source>
        <strain evidence="4">15112-1751.03</strain>
        <tissue evidence="4">Whole Adult</tissue>
    </source>
</reference>
<dbReference type="CTD" id="109831"/>
<feature type="signal peptide" evidence="2">
    <location>
        <begin position="1"/>
        <end position="19"/>
    </location>
</feature>
<evidence type="ECO:0000313" key="3">
    <source>
        <dbReference type="Proteomes" id="UP000515160"/>
    </source>
</evidence>
<name>A0A6P8X916_DROAB</name>
<gene>
    <name evidence="4" type="primary">LOC117570347</name>
</gene>
<dbReference type="OrthoDB" id="7789789at2759"/>
<evidence type="ECO:0000313" key="4">
    <source>
        <dbReference type="RefSeq" id="XP_034107795.1"/>
    </source>
</evidence>
<feature type="chain" id="PRO_5027991349" evidence="2">
    <location>
        <begin position="20"/>
        <end position="285"/>
    </location>
</feature>
<accession>A0A6P8X916</accession>
<keyword evidence="3" id="KW-1185">Reference proteome</keyword>
<evidence type="ECO:0000256" key="2">
    <source>
        <dbReference type="SAM" id="SignalP"/>
    </source>
</evidence>
<dbReference type="GeneID" id="117570347"/>
<protein>
    <submittedName>
        <fullName evidence="4">Exocyst complex component 5</fullName>
    </submittedName>
</protein>
<evidence type="ECO:0000256" key="1">
    <source>
        <dbReference type="SAM" id="MobiDB-lite"/>
    </source>
</evidence>